<dbReference type="Gene3D" id="3.40.190.10">
    <property type="entry name" value="Periplasmic binding protein-like II"/>
    <property type="match status" value="2"/>
</dbReference>
<dbReference type="PANTHER" id="PTHR30346:SF0">
    <property type="entry name" value="HCA OPERON TRANSCRIPTIONAL ACTIVATOR HCAR"/>
    <property type="match status" value="1"/>
</dbReference>
<protein>
    <submittedName>
        <fullName evidence="6">DNA polymerase III subunit gamma-tau protein</fullName>
        <ecNumber evidence="6">2.7.7.7</ecNumber>
    </submittedName>
</protein>
<evidence type="ECO:0000256" key="2">
    <source>
        <dbReference type="ARBA" id="ARBA00023015"/>
    </source>
</evidence>
<keyword evidence="3" id="KW-0238">DNA-binding</keyword>
<dbReference type="InterPro" id="IPR000847">
    <property type="entry name" value="LysR_HTH_N"/>
</dbReference>
<name>U2FWY7_9GAMM</name>
<evidence type="ECO:0000313" key="7">
    <source>
        <dbReference type="Proteomes" id="UP000006242"/>
    </source>
</evidence>
<dbReference type="Gene3D" id="1.10.10.10">
    <property type="entry name" value="Winged helix-like DNA-binding domain superfamily/Winged helix DNA-binding domain"/>
    <property type="match status" value="1"/>
</dbReference>
<organism evidence="6 7">
    <name type="scientific">Salinisphaera shabanensis E1L3A</name>
    <dbReference type="NCBI Taxonomy" id="1033802"/>
    <lineage>
        <taxon>Bacteria</taxon>
        <taxon>Pseudomonadati</taxon>
        <taxon>Pseudomonadota</taxon>
        <taxon>Gammaproteobacteria</taxon>
        <taxon>Salinisphaerales</taxon>
        <taxon>Salinisphaeraceae</taxon>
        <taxon>Salinisphaera</taxon>
    </lineage>
</organism>
<proteinExistence type="inferred from homology"/>
<reference evidence="6 7" key="1">
    <citation type="journal article" date="2011" name="J. Bacteriol.">
        <title>Genome sequence of Salinisphaera shabanensis, a gammaproteobacterium from the harsh, variable environment of the brine-seawater interface of the Shaban Deep in the Red Sea.</title>
        <authorList>
            <person name="Antunes A."/>
            <person name="Alam I."/>
            <person name="Bajic V.B."/>
            <person name="Stingl U."/>
        </authorList>
    </citation>
    <scope>NUCLEOTIDE SEQUENCE [LARGE SCALE GENOMIC DNA]</scope>
    <source>
        <strain evidence="6 7">E1L3A</strain>
    </source>
</reference>
<keyword evidence="4" id="KW-0804">Transcription</keyword>
<dbReference type="EMBL" id="AFNV02000003">
    <property type="protein sequence ID" value="ERJ20384.1"/>
    <property type="molecule type" value="Genomic_DNA"/>
</dbReference>
<dbReference type="PRINTS" id="PR00039">
    <property type="entry name" value="HTHLYSR"/>
</dbReference>
<dbReference type="SUPFAM" id="SSF46785">
    <property type="entry name" value="Winged helix' DNA-binding domain"/>
    <property type="match status" value="1"/>
</dbReference>
<evidence type="ECO:0000256" key="3">
    <source>
        <dbReference type="ARBA" id="ARBA00023125"/>
    </source>
</evidence>
<dbReference type="InterPro" id="IPR036388">
    <property type="entry name" value="WH-like_DNA-bd_sf"/>
</dbReference>
<dbReference type="InterPro" id="IPR036390">
    <property type="entry name" value="WH_DNA-bd_sf"/>
</dbReference>
<dbReference type="PROSITE" id="PS50931">
    <property type="entry name" value="HTH_LYSR"/>
    <property type="match status" value="1"/>
</dbReference>
<keyword evidence="6" id="KW-0808">Transferase</keyword>
<accession>U2FWY7</accession>
<evidence type="ECO:0000256" key="4">
    <source>
        <dbReference type="ARBA" id="ARBA00023163"/>
    </source>
</evidence>
<comment type="similarity">
    <text evidence="1">Belongs to the LysR transcriptional regulatory family.</text>
</comment>
<dbReference type="GO" id="GO:0003887">
    <property type="term" value="F:DNA-directed DNA polymerase activity"/>
    <property type="evidence" value="ECO:0007669"/>
    <property type="project" value="UniProtKB-EC"/>
</dbReference>
<dbReference type="GO" id="GO:0032993">
    <property type="term" value="C:protein-DNA complex"/>
    <property type="evidence" value="ECO:0007669"/>
    <property type="project" value="TreeGrafter"/>
</dbReference>
<sequence>MSHRMNLKQLRYFVAVAQELHFGRAAKRLHISQPALSFDIKKFEQQLGVTLLERTNKRVTLTQAGALLLTEAEHLLAHAADAEQLVRRSSRRLTGRLRVGFVNSMLFRGLPEAVARFGHEHADIDIVLKELNTEEQIAALAGQRIDLGCAHGIRHGDDISSHALLSESFVCCLPGGHPRAGTGPIDLASLADEPFILFPRAVSPHYHDRIVALCVEAGFSPDIRHEVRLWQTVVTMVEKGMGIALVPAPLKHAERGDACFRELRQCGHVGNSTAAAQRHY</sequence>
<reference evidence="6 7" key="2">
    <citation type="journal article" date="2013" name="PLoS ONE">
        <title>INDIGO - INtegrated Data Warehouse of MIcrobial GenOmes with Examples from the Red Sea Extremophiles.</title>
        <authorList>
            <person name="Alam I."/>
            <person name="Antunes A."/>
            <person name="Kamau A.A."/>
            <person name="Ba Alawi W."/>
            <person name="Kalkatawi M."/>
            <person name="Stingl U."/>
            <person name="Bajic V.B."/>
        </authorList>
    </citation>
    <scope>NUCLEOTIDE SEQUENCE [LARGE SCALE GENOMIC DNA]</scope>
    <source>
        <strain evidence="6 7">E1L3A</strain>
    </source>
</reference>
<dbReference type="Pfam" id="PF03466">
    <property type="entry name" value="LysR_substrate"/>
    <property type="match status" value="1"/>
</dbReference>
<dbReference type="InterPro" id="IPR005119">
    <property type="entry name" value="LysR_subst-bd"/>
</dbReference>
<dbReference type="SUPFAM" id="SSF53850">
    <property type="entry name" value="Periplasmic binding protein-like II"/>
    <property type="match status" value="1"/>
</dbReference>
<evidence type="ECO:0000256" key="1">
    <source>
        <dbReference type="ARBA" id="ARBA00009437"/>
    </source>
</evidence>
<evidence type="ECO:0000259" key="5">
    <source>
        <dbReference type="PROSITE" id="PS50931"/>
    </source>
</evidence>
<dbReference type="eggNOG" id="COG0583">
    <property type="taxonomic scope" value="Bacteria"/>
</dbReference>
<comment type="caution">
    <text evidence="6">The sequence shown here is derived from an EMBL/GenBank/DDBJ whole genome shotgun (WGS) entry which is preliminary data.</text>
</comment>
<evidence type="ECO:0000313" key="6">
    <source>
        <dbReference type="EMBL" id="ERJ20384.1"/>
    </source>
</evidence>
<dbReference type="FunFam" id="1.10.10.10:FF:000001">
    <property type="entry name" value="LysR family transcriptional regulator"/>
    <property type="match status" value="1"/>
</dbReference>
<dbReference type="PANTHER" id="PTHR30346">
    <property type="entry name" value="TRANSCRIPTIONAL DUAL REGULATOR HCAR-RELATED"/>
    <property type="match status" value="1"/>
</dbReference>
<dbReference type="AlphaFoldDB" id="U2FWY7"/>
<dbReference type="GO" id="GO:0003700">
    <property type="term" value="F:DNA-binding transcription factor activity"/>
    <property type="evidence" value="ECO:0007669"/>
    <property type="project" value="InterPro"/>
</dbReference>
<dbReference type="Proteomes" id="UP000006242">
    <property type="component" value="Unassembled WGS sequence"/>
</dbReference>
<gene>
    <name evidence="6" type="ORF">SSPSH_000494</name>
</gene>
<dbReference type="EC" id="2.7.7.7" evidence="6"/>
<keyword evidence="2" id="KW-0805">Transcription regulation</keyword>
<dbReference type="GO" id="GO:0003677">
    <property type="term" value="F:DNA binding"/>
    <property type="evidence" value="ECO:0007669"/>
    <property type="project" value="UniProtKB-KW"/>
</dbReference>
<keyword evidence="7" id="KW-1185">Reference proteome</keyword>
<feature type="domain" description="HTH lysR-type" evidence="5">
    <location>
        <begin position="5"/>
        <end position="62"/>
    </location>
</feature>
<dbReference type="STRING" id="1033802.SSPSH_000494"/>
<keyword evidence="6" id="KW-0548">Nucleotidyltransferase</keyword>
<dbReference type="Pfam" id="PF00126">
    <property type="entry name" value="HTH_1"/>
    <property type="match status" value="1"/>
</dbReference>